<keyword evidence="2" id="KW-1185">Reference proteome</keyword>
<dbReference type="EMBL" id="CAVMJV010000016">
    <property type="protein sequence ID" value="CAK5057455.1"/>
    <property type="molecule type" value="Genomic_DNA"/>
</dbReference>
<organism evidence="1 2">
    <name type="scientific">Meloidogyne enterolobii</name>
    <name type="common">Root-knot nematode worm</name>
    <name type="synonym">Meloidogyne mayaguensis</name>
    <dbReference type="NCBI Taxonomy" id="390850"/>
    <lineage>
        <taxon>Eukaryota</taxon>
        <taxon>Metazoa</taxon>
        <taxon>Ecdysozoa</taxon>
        <taxon>Nematoda</taxon>
        <taxon>Chromadorea</taxon>
        <taxon>Rhabditida</taxon>
        <taxon>Tylenchina</taxon>
        <taxon>Tylenchomorpha</taxon>
        <taxon>Tylenchoidea</taxon>
        <taxon>Meloidogynidae</taxon>
        <taxon>Meloidogyninae</taxon>
        <taxon>Meloidogyne</taxon>
    </lineage>
</organism>
<name>A0ACB0YQY4_MELEN</name>
<evidence type="ECO:0000313" key="1">
    <source>
        <dbReference type="EMBL" id="CAK5057455.1"/>
    </source>
</evidence>
<accession>A0ACB0YQY4</accession>
<comment type="caution">
    <text evidence="1">The sequence shown here is derived from an EMBL/GenBank/DDBJ whole genome shotgun (WGS) entry which is preliminary data.</text>
</comment>
<protein>
    <submittedName>
        <fullName evidence="1">Uncharacterized protein</fullName>
    </submittedName>
</protein>
<dbReference type="Proteomes" id="UP001497535">
    <property type="component" value="Unassembled WGS sequence"/>
</dbReference>
<proteinExistence type="predicted"/>
<reference evidence="1" key="1">
    <citation type="submission" date="2023-11" db="EMBL/GenBank/DDBJ databases">
        <authorList>
            <person name="Poullet M."/>
        </authorList>
    </citation>
    <scope>NUCLEOTIDE SEQUENCE</scope>
    <source>
        <strain evidence="1">E1834</strain>
    </source>
</reference>
<sequence>MDVGWNTNGMLSRWNTKKCSHKGEAVGCPWDFRMKFGRFHNFRCKGTWTPQGHPTASSLSRWNTESISYKFLVTGW</sequence>
<evidence type="ECO:0000313" key="2">
    <source>
        <dbReference type="Proteomes" id="UP001497535"/>
    </source>
</evidence>
<gene>
    <name evidence="1" type="ORF">MENTE1834_LOCUS15204</name>
</gene>